<comment type="caution">
    <text evidence="1">The sequence shown here is derived from an EMBL/GenBank/DDBJ whole genome shotgun (WGS) entry which is preliminary data.</text>
</comment>
<gene>
    <name evidence="1" type="ORF">EYF80_056633</name>
</gene>
<accession>A0A4Z2EWF0</accession>
<sequence length="89" mass="10152">MSTCHAGGPTRHETSLLARQVELQVELQVTFYLLRYATRRDGVTCCCGEHRAEADRGSLPLPRQRASISCELTSRKSHIWLESQRFYDA</sequence>
<protein>
    <submittedName>
        <fullName evidence="1">Uncharacterized protein</fullName>
    </submittedName>
</protein>
<evidence type="ECO:0000313" key="2">
    <source>
        <dbReference type="Proteomes" id="UP000314294"/>
    </source>
</evidence>
<dbReference type="Proteomes" id="UP000314294">
    <property type="component" value="Unassembled WGS sequence"/>
</dbReference>
<dbReference type="EMBL" id="SRLO01002317">
    <property type="protein sequence ID" value="TNN33205.1"/>
    <property type="molecule type" value="Genomic_DNA"/>
</dbReference>
<dbReference type="OrthoDB" id="10066656at2759"/>
<evidence type="ECO:0000313" key="1">
    <source>
        <dbReference type="EMBL" id="TNN33205.1"/>
    </source>
</evidence>
<name>A0A4Z2EWF0_9TELE</name>
<dbReference type="AlphaFoldDB" id="A0A4Z2EWF0"/>
<proteinExistence type="predicted"/>
<reference evidence="1 2" key="1">
    <citation type="submission" date="2019-03" db="EMBL/GenBank/DDBJ databases">
        <title>First draft genome of Liparis tanakae, snailfish: a comprehensive survey of snailfish specific genes.</title>
        <authorList>
            <person name="Kim W."/>
            <person name="Song I."/>
            <person name="Jeong J.-H."/>
            <person name="Kim D."/>
            <person name="Kim S."/>
            <person name="Ryu S."/>
            <person name="Song J.Y."/>
            <person name="Lee S.K."/>
        </authorList>
    </citation>
    <scope>NUCLEOTIDE SEQUENCE [LARGE SCALE GENOMIC DNA]</scope>
    <source>
        <tissue evidence="1">Muscle</tissue>
    </source>
</reference>
<keyword evidence="2" id="KW-1185">Reference proteome</keyword>
<organism evidence="1 2">
    <name type="scientific">Liparis tanakae</name>
    <name type="common">Tanaka's snailfish</name>
    <dbReference type="NCBI Taxonomy" id="230148"/>
    <lineage>
        <taxon>Eukaryota</taxon>
        <taxon>Metazoa</taxon>
        <taxon>Chordata</taxon>
        <taxon>Craniata</taxon>
        <taxon>Vertebrata</taxon>
        <taxon>Euteleostomi</taxon>
        <taxon>Actinopterygii</taxon>
        <taxon>Neopterygii</taxon>
        <taxon>Teleostei</taxon>
        <taxon>Neoteleostei</taxon>
        <taxon>Acanthomorphata</taxon>
        <taxon>Eupercaria</taxon>
        <taxon>Perciformes</taxon>
        <taxon>Cottioidei</taxon>
        <taxon>Cottales</taxon>
        <taxon>Liparidae</taxon>
        <taxon>Liparis</taxon>
    </lineage>
</organism>